<protein>
    <recommendedName>
        <fullName evidence="1">Laminin EGF-like domain-containing protein</fullName>
    </recommendedName>
</protein>
<keyword evidence="3" id="KW-1185">Reference proteome</keyword>
<dbReference type="PANTHER" id="PTHR24035:SF109">
    <property type="entry name" value="PROTEIN DRAPER"/>
    <property type="match status" value="1"/>
</dbReference>
<dbReference type="Gene3D" id="2.170.300.10">
    <property type="entry name" value="Tie2 ligand-binding domain superfamily"/>
    <property type="match status" value="1"/>
</dbReference>
<name>A0AA89BJ41_PINIB</name>
<accession>A0AA89BJ41</accession>
<dbReference type="SMART" id="SM00180">
    <property type="entry name" value="EGF_Lam"/>
    <property type="match status" value="1"/>
</dbReference>
<reference evidence="2" key="1">
    <citation type="submission" date="2019-08" db="EMBL/GenBank/DDBJ databases">
        <title>The improved chromosome-level genome for the pearl oyster Pinctada fucata martensii using PacBio sequencing and Hi-C.</title>
        <authorList>
            <person name="Zheng Z."/>
        </authorList>
    </citation>
    <scope>NUCLEOTIDE SEQUENCE</scope>
    <source>
        <strain evidence="2">ZZ-2019</strain>
        <tissue evidence="2">Adductor muscle</tissue>
    </source>
</reference>
<dbReference type="Proteomes" id="UP001186944">
    <property type="component" value="Unassembled WGS sequence"/>
</dbReference>
<gene>
    <name evidence="2" type="ORF">FSP39_009391</name>
</gene>
<evidence type="ECO:0000313" key="2">
    <source>
        <dbReference type="EMBL" id="KAK3084171.1"/>
    </source>
</evidence>
<feature type="domain" description="Laminin EGF-like" evidence="1">
    <location>
        <begin position="7"/>
        <end position="50"/>
    </location>
</feature>
<sequence>MDCSQNCTCPEIGAWNVHCENETGLCSCQDGYHGQNCSLQCENGYFGRNCSEKCMCQNNSPCSPVNGACNCSSPGWTGDFCERGRAYSYYIQNHTD</sequence>
<dbReference type="SUPFAM" id="SSF57196">
    <property type="entry name" value="EGF/Laminin"/>
    <property type="match status" value="1"/>
</dbReference>
<evidence type="ECO:0000313" key="3">
    <source>
        <dbReference type="Proteomes" id="UP001186944"/>
    </source>
</evidence>
<dbReference type="Pfam" id="PF00053">
    <property type="entry name" value="EGF_laminin"/>
    <property type="match status" value="1"/>
</dbReference>
<comment type="caution">
    <text evidence="2">The sequence shown here is derived from an EMBL/GenBank/DDBJ whole genome shotgun (WGS) entry which is preliminary data.</text>
</comment>
<dbReference type="AlphaFoldDB" id="A0AA89BJ41"/>
<dbReference type="InterPro" id="IPR002049">
    <property type="entry name" value="LE_dom"/>
</dbReference>
<dbReference type="InterPro" id="IPR052108">
    <property type="entry name" value="MEGF/SIB"/>
</dbReference>
<proteinExistence type="predicted"/>
<dbReference type="PANTHER" id="PTHR24035">
    <property type="entry name" value="MULTIPLE EPIDERMAL GROWTH FACTOR-LIKE DOMAINS PROTEIN"/>
    <property type="match status" value="1"/>
</dbReference>
<organism evidence="2 3">
    <name type="scientific">Pinctada imbricata</name>
    <name type="common">Atlantic pearl-oyster</name>
    <name type="synonym">Pinctada martensii</name>
    <dbReference type="NCBI Taxonomy" id="66713"/>
    <lineage>
        <taxon>Eukaryota</taxon>
        <taxon>Metazoa</taxon>
        <taxon>Spiralia</taxon>
        <taxon>Lophotrochozoa</taxon>
        <taxon>Mollusca</taxon>
        <taxon>Bivalvia</taxon>
        <taxon>Autobranchia</taxon>
        <taxon>Pteriomorphia</taxon>
        <taxon>Pterioida</taxon>
        <taxon>Pterioidea</taxon>
        <taxon>Pteriidae</taxon>
        <taxon>Pinctada</taxon>
    </lineage>
</organism>
<dbReference type="EMBL" id="VSWD01000013">
    <property type="protein sequence ID" value="KAK3084171.1"/>
    <property type="molecule type" value="Genomic_DNA"/>
</dbReference>
<evidence type="ECO:0000259" key="1">
    <source>
        <dbReference type="SMART" id="SM00180"/>
    </source>
</evidence>
<dbReference type="CDD" id="cd00055">
    <property type="entry name" value="EGF_Lam"/>
    <property type="match status" value="1"/>
</dbReference>